<reference evidence="2" key="1">
    <citation type="submission" date="2016-11" db="UniProtKB">
        <authorList>
            <consortium name="WormBaseParasite"/>
        </authorList>
    </citation>
    <scope>IDENTIFICATION</scope>
</reference>
<protein>
    <submittedName>
        <fullName evidence="2">Uncharacterized protein</fullName>
    </submittedName>
</protein>
<keyword evidence="1" id="KW-1185">Reference proteome</keyword>
<evidence type="ECO:0000313" key="2">
    <source>
        <dbReference type="WBParaSite" id="Hba_04444"/>
    </source>
</evidence>
<name>A0A1I7WHG9_HETBA</name>
<organism evidence="1 2">
    <name type="scientific">Heterorhabditis bacteriophora</name>
    <name type="common">Entomopathogenic nematode worm</name>
    <dbReference type="NCBI Taxonomy" id="37862"/>
    <lineage>
        <taxon>Eukaryota</taxon>
        <taxon>Metazoa</taxon>
        <taxon>Ecdysozoa</taxon>
        <taxon>Nematoda</taxon>
        <taxon>Chromadorea</taxon>
        <taxon>Rhabditida</taxon>
        <taxon>Rhabditina</taxon>
        <taxon>Rhabditomorpha</taxon>
        <taxon>Strongyloidea</taxon>
        <taxon>Heterorhabditidae</taxon>
        <taxon>Heterorhabditis</taxon>
    </lineage>
</organism>
<evidence type="ECO:0000313" key="1">
    <source>
        <dbReference type="Proteomes" id="UP000095283"/>
    </source>
</evidence>
<dbReference type="Proteomes" id="UP000095283">
    <property type="component" value="Unplaced"/>
</dbReference>
<dbReference type="WBParaSite" id="Hba_04444">
    <property type="protein sequence ID" value="Hba_04444"/>
    <property type="gene ID" value="Hba_04444"/>
</dbReference>
<sequence length="92" mass="11251">MPSVRKEYSTLCLERCRISEYALRRFHEEMLDCRREIYAFEVKLQDEINVDRLLSALPNIERILERQWNLRNIRGEIMEIRIENDRYSCDAI</sequence>
<accession>A0A1I7WHG9</accession>
<dbReference type="AlphaFoldDB" id="A0A1I7WHG9"/>
<proteinExistence type="predicted"/>